<organism evidence="5 6">
    <name type="scientific">Bacteroides caccae</name>
    <dbReference type="NCBI Taxonomy" id="47678"/>
    <lineage>
        <taxon>Bacteria</taxon>
        <taxon>Pseudomonadati</taxon>
        <taxon>Bacteroidota</taxon>
        <taxon>Bacteroidia</taxon>
        <taxon>Bacteroidales</taxon>
        <taxon>Bacteroidaceae</taxon>
        <taxon>Bacteroides</taxon>
    </lineage>
</organism>
<comment type="caution">
    <text evidence="5">The sequence shown here is derived from an EMBL/GenBank/DDBJ whole genome shotgun (WGS) entry which is preliminary data.</text>
</comment>
<keyword evidence="3" id="KW-0812">Transmembrane</keyword>
<evidence type="ECO:0000256" key="3">
    <source>
        <dbReference type="SAM" id="Phobius"/>
    </source>
</evidence>
<dbReference type="InterPro" id="IPR025713">
    <property type="entry name" value="MotB-like_N_dom"/>
</dbReference>
<feature type="transmembrane region" description="Helical" evidence="3">
    <location>
        <begin position="12"/>
        <end position="33"/>
    </location>
</feature>
<keyword evidence="3" id="KW-1133">Transmembrane helix</keyword>
<feature type="domain" description="Motility protein B-like N-terminal" evidence="4">
    <location>
        <begin position="9"/>
        <end position="39"/>
    </location>
</feature>
<gene>
    <name evidence="5" type="ORF">F2Y39_18620</name>
</gene>
<dbReference type="Proteomes" id="UP000427825">
    <property type="component" value="Unassembled WGS sequence"/>
</dbReference>
<evidence type="ECO:0000256" key="1">
    <source>
        <dbReference type="ARBA" id="ARBA00004370"/>
    </source>
</evidence>
<dbReference type="GeneID" id="93449403"/>
<keyword evidence="2 3" id="KW-0472">Membrane</keyword>
<proteinExistence type="predicted"/>
<evidence type="ECO:0000313" key="5">
    <source>
        <dbReference type="EMBL" id="KAA5472769.1"/>
    </source>
</evidence>
<dbReference type="InterPro" id="IPR036737">
    <property type="entry name" value="OmpA-like_sf"/>
</dbReference>
<evidence type="ECO:0000259" key="4">
    <source>
        <dbReference type="Pfam" id="PF13677"/>
    </source>
</evidence>
<dbReference type="EMBL" id="VVYJ01000013">
    <property type="protein sequence ID" value="KAA5472769.1"/>
    <property type="molecule type" value="Genomic_DNA"/>
</dbReference>
<protein>
    <submittedName>
        <fullName evidence="5">OmpA family protein</fullName>
    </submittedName>
</protein>
<dbReference type="GO" id="GO:0016020">
    <property type="term" value="C:membrane"/>
    <property type="evidence" value="ECO:0007669"/>
    <property type="project" value="UniProtKB-SubCell"/>
</dbReference>
<evidence type="ECO:0000313" key="6">
    <source>
        <dbReference type="Proteomes" id="UP000427825"/>
    </source>
</evidence>
<accession>A0A6H9Q954</accession>
<dbReference type="Pfam" id="PF13677">
    <property type="entry name" value="MotB_plug"/>
    <property type="match status" value="1"/>
</dbReference>
<reference evidence="5 6" key="1">
    <citation type="journal article" date="2019" name="Nat. Med.">
        <title>A library of human gut bacterial isolates paired with longitudinal multiomics data enables mechanistic microbiome research.</title>
        <authorList>
            <person name="Poyet M."/>
            <person name="Groussin M."/>
            <person name="Gibbons S.M."/>
            <person name="Avila-Pacheco J."/>
            <person name="Jiang X."/>
            <person name="Kearney S.M."/>
            <person name="Perrotta A.R."/>
            <person name="Berdy B."/>
            <person name="Zhao S."/>
            <person name="Lieberman T.D."/>
            <person name="Swanson P.K."/>
            <person name="Smith M."/>
            <person name="Roesemann S."/>
            <person name="Alexander J.E."/>
            <person name="Rich S.A."/>
            <person name="Livny J."/>
            <person name="Vlamakis H."/>
            <person name="Clish C."/>
            <person name="Bullock K."/>
            <person name="Deik A."/>
            <person name="Scott J."/>
            <person name="Pierce K.A."/>
            <person name="Xavier R.J."/>
            <person name="Alm E.J."/>
        </authorList>
    </citation>
    <scope>NUCLEOTIDE SEQUENCE [LARGE SCALE GENOMIC DNA]</scope>
    <source>
        <strain evidence="5 6">BIOML-A25</strain>
    </source>
</reference>
<dbReference type="AlphaFoldDB" id="A0A6H9Q954"/>
<sequence length="250" mass="29170">MGKDKRTHFWASYADLMTSLFFLMVVLFIISIVELKQIDATPLEVKELKAERDSLLNLNSRMVLRQKQYSEELDSMRYLANATQAHIDKINEINDATKNLDQNYFVYDSINKKHKLNFVVRFKIDDDQIYNISKVEREKLLSVGQELVRFIHSAAENTPEVQYLLVIEGQASKDGIDKMDYNYDLSYRRARNLKKFWDNNNIHFDRDNCEVLISGSGDGRLSGTGLMRELEEKANQRFLIHILPKPGQIQ</sequence>
<dbReference type="Gene3D" id="3.30.1330.60">
    <property type="entry name" value="OmpA-like domain"/>
    <property type="match status" value="1"/>
</dbReference>
<comment type="subcellular location">
    <subcellularLocation>
        <location evidence="1">Membrane</location>
    </subcellularLocation>
</comment>
<name>A0A6H9Q954_9BACE</name>
<evidence type="ECO:0000256" key="2">
    <source>
        <dbReference type="ARBA" id="ARBA00023136"/>
    </source>
</evidence>
<dbReference type="RefSeq" id="WP_007833994.1">
    <property type="nucleotide sequence ID" value="NZ_RCXH01000014.1"/>
</dbReference>